<comment type="caution">
    <text evidence="1">The sequence shown here is derived from an EMBL/GenBank/DDBJ whole genome shotgun (WGS) entry which is preliminary data.</text>
</comment>
<sequence>MQLLPFLRQQKISPLAGGFLTGIFTQSTGVAGTRFEDGNPTGDFFKKMYDNEPTHAAMKEPVSFIQPSR</sequence>
<dbReference type="EMBL" id="JAPEIS010000010">
    <property type="protein sequence ID" value="KAJ8062462.1"/>
    <property type="molecule type" value="Genomic_DNA"/>
</dbReference>
<reference evidence="1" key="1">
    <citation type="submission" date="2022-11" db="EMBL/GenBank/DDBJ databases">
        <title>Genome Resource of Sclerotinia nivalis Strain SnTB1, a Plant Pathogen Isolated from American Ginseng.</title>
        <authorList>
            <person name="Fan S."/>
        </authorList>
    </citation>
    <scope>NUCLEOTIDE SEQUENCE</scope>
    <source>
        <strain evidence="1">SnTB1</strain>
    </source>
</reference>
<keyword evidence="2" id="KW-1185">Reference proteome</keyword>
<accession>A0A9X0DI32</accession>
<dbReference type="OrthoDB" id="48988at2759"/>
<dbReference type="AlphaFoldDB" id="A0A9X0DI32"/>
<dbReference type="Proteomes" id="UP001152300">
    <property type="component" value="Unassembled WGS sequence"/>
</dbReference>
<evidence type="ECO:0000313" key="2">
    <source>
        <dbReference type="Proteomes" id="UP001152300"/>
    </source>
</evidence>
<organism evidence="1 2">
    <name type="scientific">Sclerotinia nivalis</name>
    <dbReference type="NCBI Taxonomy" id="352851"/>
    <lineage>
        <taxon>Eukaryota</taxon>
        <taxon>Fungi</taxon>
        <taxon>Dikarya</taxon>
        <taxon>Ascomycota</taxon>
        <taxon>Pezizomycotina</taxon>
        <taxon>Leotiomycetes</taxon>
        <taxon>Helotiales</taxon>
        <taxon>Sclerotiniaceae</taxon>
        <taxon>Sclerotinia</taxon>
    </lineage>
</organism>
<gene>
    <name evidence="1" type="ORF">OCU04_008996</name>
</gene>
<name>A0A9X0DI32_9HELO</name>
<evidence type="ECO:0000313" key="1">
    <source>
        <dbReference type="EMBL" id="KAJ8062462.1"/>
    </source>
</evidence>
<proteinExistence type="predicted"/>
<protein>
    <submittedName>
        <fullName evidence="1">Uncharacterized protein</fullName>
    </submittedName>
</protein>